<dbReference type="KEGG" id="vg:29122865"/>
<evidence type="ECO:0000256" key="6">
    <source>
        <dbReference type="ARBA" id="ARBA00022844"/>
    </source>
</evidence>
<dbReference type="InterPro" id="IPR000448">
    <property type="entry name" value="Rhabdo_ncapsid"/>
</dbReference>
<dbReference type="InterPro" id="IPR035961">
    <property type="entry name" value="Rhabdovirus_nucleoprotein-like"/>
</dbReference>
<reference evidence="13 14" key="1">
    <citation type="journal article" date="2015" name="Elife">
        <title>Unprecedented genomic diversity of RNA viruses in arthropods reveals the ancestry of negative-sense RNA viruses.</title>
        <authorList>
            <person name="Li C.X."/>
            <person name="Shi M."/>
            <person name="Tian J.H."/>
            <person name="Lin X.D."/>
            <person name="Kang Y.J."/>
            <person name="Chen L.J."/>
            <person name="Qin X.C."/>
            <person name="Xu J."/>
            <person name="Holmes E.C."/>
            <person name="Zhang Y.Z."/>
        </authorList>
    </citation>
    <scope>NUCLEOTIDE SEQUENCE [LARGE SCALE GENOMIC DNA]</scope>
    <source>
        <strain evidence="13 14">BFJSC-8</strain>
    </source>
</reference>
<evidence type="ECO:0000256" key="10">
    <source>
        <dbReference type="ARBA" id="ARBA00023274"/>
    </source>
</evidence>
<evidence type="ECO:0000256" key="3">
    <source>
        <dbReference type="ARBA" id="ARBA00014389"/>
    </source>
</evidence>
<evidence type="ECO:0000256" key="7">
    <source>
        <dbReference type="ARBA" id="ARBA00022884"/>
    </source>
</evidence>
<keyword evidence="5" id="KW-0167">Capsid protein</keyword>
<dbReference type="GO" id="GO:0030430">
    <property type="term" value="C:host cell cytoplasm"/>
    <property type="evidence" value="ECO:0007669"/>
    <property type="project" value="UniProtKB-SubCell"/>
</dbReference>
<evidence type="ECO:0000256" key="4">
    <source>
        <dbReference type="ARBA" id="ARBA00022497"/>
    </source>
</evidence>
<evidence type="ECO:0000256" key="1">
    <source>
        <dbReference type="ARBA" id="ARBA00004192"/>
    </source>
</evidence>
<evidence type="ECO:0000256" key="8">
    <source>
        <dbReference type="ARBA" id="ARBA00023086"/>
    </source>
</evidence>
<feature type="domain" description="Rhabdovirus nucleocapsid" evidence="12">
    <location>
        <begin position="14"/>
        <end position="405"/>
    </location>
</feature>
<keyword evidence="6" id="KW-0946">Virion</keyword>
<accession>A0A0B5KXR7</accession>
<evidence type="ECO:0000259" key="12">
    <source>
        <dbReference type="Pfam" id="PF00945"/>
    </source>
</evidence>
<gene>
    <name evidence="13" type="primary">N</name>
</gene>
<protein>
    <recommendedName>
        <fullName evidence="3">Nucleoprotein</fullName>
    </recommendedName>
    <alternativeName>
        <fullName evidence="11">Nucleocapsid protein</fullName>
    </alternativeName>
</protein>
<dbReference type="Gene3D" id="1.10.3570.10">
    <property type="entry name" value="Rhabdovirus nucleocapsid protein like domain"/>
    <property type="match status" value="1"/>
</dbReference>
<keyword evidence="4" id="KW-1139">Helical capsid protein</keyword>
<dbReference type="Proteomes" id="UP000203306">
    <property type="component" value="Segment"/>
</dbReference>
<evidence type="ECO:0000313" key="14">
    <source>
        <dbReference type="Proteomes" id="UP000203306"/>
    </source>
</evidence>
<evidence type="ECO:0000256" key="5">
    <source>
        <dbReference type="ARBA" id="ARBA00022561"/>
    </source>
</evidence>
<dbReference type="GO" id="GO:0019029">
    <property type="term" value="C:helical viral capsid"/>
    <property type="evidence" value="ECO:0007669"/>
    <property type="project" value="UniProtKB-KW"/>
</dbReference>
<dbReference type="GO" id="GO:0019013">
    <property type="term" value="C:viral nucleocapsid"/>
    <property type="evidence" value="ECO:0007669"/>
    <property type="project" value="UniProtKB-KW"/>
</dbReference>
<dbReference type="InterPro" id="IPR023331">
    <property type="entry name" value="Rhabdovirus_ncapsid_C"/>
</dbReference>
<dbReference type="InterPro" id="IPR023330">
    <property type="entry name" value="Rhabdovirus_ncapsid_N"/>
</dbReference>
<sequence>MESYDLVDFITGDLIKISEPELDKPVEYPHVKFKDAKSKPSLKVRGVQASLTQIRAAVLSFIKGNKMLPSAITHYLYILMTDIITDELEADWVSYTITIPKGTITPGHLVDLTLDDSTAWTDITTPELLDRQHDPYLLLCLMCMYRFAASHEKQREILAEKIKSMLSQARHDQFLPTMIQASNTNLPLMVSNPQLDFLVACLDMFFVRFPRNEFAGARFGTIITRYQGCSGYSNLVHFKKILGIENIHKAVEWFFSPQMRLEILQMTASPEQEWVQPHSYLPYMMCFRLSEKSPYSANNNPAIHTLTHIVGTLLGNVRSKNAILLGSVSMIPIAVNAAIIYLTHRHLVGLAIQFASKKSRDRLVKIKALTETYAGDLTSPKLEAQSAAEWFSAYEERDYKLEEGEIRAIQSAIQTIEEPRQGTIGHWVSRNFLPLLTNKSEE</sequence>
<evidence type="ECO:0000256" key="9">
    <source>
        <dbReference type="ARBA" id="ARBA00023200"/>
    </source>
</evidence>
<dbReference type="Gene3D" id="1.10.3610.10">
    <property type="entry name" value="Nucleoprotein"/>
    <property type="match status" value="1"/>
</dbReference>
<dbReference type="SUPFAM" id="SSF140809">
    <property type="entry name" value="Rhabdovirus nucleoprotein-like"/>
    <property type="match status" value="1"/>
</dbReference>
<dbReference type="GO" id="GO:0003723">
    <property type="term" value="F:RNA binding"/>
    <property type="evidence" value="ECO:0007669"/>
    <property type="project" value="UniProtKB-KW"/>
</dbReference>
<dbReference type="EMBL" id="KM817657">
    <property type="protein sequence ID" value="AJG39208.1"/>
    <property type="molecule type" value="Viral_cRNA"/>
</dbReference>
<dbReference type="OrthoDB" id="22890at10239"/>
<keyword evidence="7" id="KW-0694">RNA-binding</keyword>
<keyword evidence="9" id="KW-1035">Host cytoplasm</keyword>
<keyword evidence="10" id="KW-0687">Ribonucleoprotein</keyword>
<dbReference type="GeneID" id="29122865"/>
<dbReference type="GO" id="GO:1990904">
    <property type="term" value="C:ribonucleoprotein complex"/>
    <property type="evidence" value="ECO:0007669"/>
    <property type="project" value="UniProtKB-KW"/>
</dbReference>
<evidence type="ECO:0000256" key="11">
    <source>
        <dbReference type="ARBA" id="ARBA00033344"/>
    </source>
</evidence>
<evidence type="ECO:0000256" key="2">
    <source>
        <dbReference type="ARBA" id="ARBA00004328"/>
    </source>
</evidence>
<keyword evidence="14" id="KW-1185">Reference proteome</keyword>
<proteinExistence type="predicted"/>
<keyword evidence="8 13" id="KW-0543">Viral nucleoprotein</keyword>
<organism evidence="13 14">
    <name type="scientific">Wuhan Louse Fly Virus 10</name>
    <dbReference type="NCBI Taxonomy" id="1608114"/>
    <lineage>
        <taxon>Viruses</taxon>
        <taxon>Riboviria</taxon>
        <taxon>Orthornavirae</taxon>
        <taxon>Negarnaviricota</taxon>
        <taxon>Haploviricotina</taxon>
        <taxon>Monjiviricetes</taxon>
        <taxon>Mononegavirales</taxon>
        <taxon>Rhabdoviridae</taxon>
        <taxon>Alpharhabdovirinae</taxon>
        <taxon>Sigmavirus</taxon>
        <taxon>Sigmavirus lousefly</taxon>
    </lineage>
</organism>
<evidence type="ECO:0000313" key="13">
    <source>
        <dbReference type="EMBL" id="AJG39208.1"/>
    </source>
</evidence>
<comment type="subcellular location">
    <subcellularLocation>
        <location evidence="1">Host cytoplasm</location>
    </subcellularLocation>
    <subcellularLocation>
        <location evidence="2">Virion</location>
    </subcellularLocation>
</comment>
<dbReference type="RefSeq" id="YP_009302014.1">
    <property type="nucleotide sequence ID" value="NC_031240.1"/>
</dbReference>
<name>A0A0B5KXR7_9RHAB</name>
<dbReference type="Pfam" id="PF00945">
    <property type="entry name" value="Rhabdo_ncap"/>
    <property type="match status" value="1"/>
</dbReference>